<feature type="domain" description="Peptidase M28" evidence="6">
    <location>
        <begin position="413"/>
        <end position="543"/>
    </location>
</feature>
<evidence type="ECO:0000256" key="2">
    <source>
        <dbReference type="SAM" id="MobiDB-lite"/>
    </source>
</evidence>
<dbReference type="SUPFAM" id="SSF52025">
    <property type="entry name" value="PA domain"/>
    <property type="match status" value="1"/>
</dbReference>
<dbReference type="OrthoDB" id="5841748at2759"/>
<feature type="domain" description="Transferrin receptor-like dimerisation" evidence="5">
    <location>
        <begin position="808"/>
        <end position="892"/>
    </location>
</feature>
<keyword evidence="3" id="KW-0812">Transmembrane</keyword>
<dbReference type="Proteomes" id="UP000007148">
    <property type="component" value="Unassembled WGS sequence"/>
</dbReference>
<dbReference type="EMBL" id="CAFZ01000040">
    <property type="protein sequence ID" value="CCA68775.1"/>
    <property type="molecule type" value="Genomic_DNA"/>
</dbReference>
<name>G4TBV1_SERID</name>
<feature type="compositionally biased region" description="Pro residues" evidence="2">
    <location>
        <begin position="24"/>
        <end position="33"/>
    </location>
</feature>
<feature type="region of interest" description="Disordered" evidence="2">
    <location>
        <begin position="1"/>
        <end position="38"/>
    </location>
</feature>
<comment type="similarity">
    <text evidence="1">Belongs to the peptidase M28 family. M28B subfamily.</text>
</comment>
<dbReference type="SUPFAM" id="SSF47672">
    <property type="entry name" value="Transferrin receptor-like dimerisation domain"/>
    <property type="match status" value="1"/>
</dbReference>
<dbReference type="AlphaFoldDB" id="G4TBV1"/>
<dbReference type="Gene3D" id="3.50.30.30">
    <property type="match status" value="1"/>
</dbReference>
<keyword evidence="7" id="KW-0121">Carboxypeptidase</keyword>
<dbReference type="InterPro" id="IPR039373">
    <property type="entry name" value="Peptidase_M28B"/>
</dbReference>
<dbReference type="InterPro" id="IPR036757">
    <property type="entry name" value="TFR-like_dimer_dom_sf"/>
</dbReference>
<gene>
    <name evidence="7" type="ORF">PIIN_02637</name>
</gene>
<evidence type="ECO:0000313" key="7">
    <source>
        <dbReference type="EMBL" id="CCA68775.1"/>
    </source>
</evidence>
<evidence type="ECO:0000259" key="5">
    <source>
        <dbReference type="Pfam" id="PF04253"/>
    </source>
</evidence>
<proteinExistence type="inferred from homology"/>
<feature type="transmembrane region" description="Helical" evidence="3">
    <location>
        <begin position="47"/>
        <end position="66"/>
    </location>
</feature>
<dbReference type="PANTHER" id="PTHR10404:SF46">
    <property type="entry name" value="VACUOLAR PROTEIN SORTING-ASSOCIATED PROTEIN 70"/>
    <property type="match status" value="1"/>
</dbReference>
<evidence type="ECO:0000259" key="6">
    <source>
        <dbReference type="Pfam" id="PF04389"/>
    </source>
</evidence>
<dbReference type="FunFam" id="3.40.630.10:FF:000101">
    <property type="entry name" value="N-acetylated alpha-linked acidic dipeptidase like 1"/>
    <property type="match status" value="1"/>
</dbReference>
<dbReference type="FunCoup" id="G4TBV1">
    <property type="interactions" value="36"/>
</dbReference>
<dbReference type="InterPro" id="IPR007484">
    <property type="entry name" value="Peptidase_M28"/>
</dbReference>
<dbReference type="Pfam" id="PF04389">
    <property type="entry name" value="Peptidase_M28"/>
    <property type="match status" value="1"/>
</dbReference>
<keyword evidence="8" id="KW-1185">Reference proteome</keyword>
<dbReference type="PANTHER" id="PTHR10404">
    <property type="entry name" value="N-ACETYLATED-ALPHA-LINKED ACIDIC DIPEPTIDASE"/>
    <property type="match status" value="1"/>
</dbReference>
<dbReference type="InterPro" id="IPR046450">
    <property type="entry name" value="PA_dom_sf"/>
</dbReference>
<dbReference type="GO" id="GO:0004180">
    <property type="term" value="F:carboxypeptidase activity"/>
    <property type="evidence" value="ECO:0007669"/>
    <property type="project" value="UniProtKB-KW"/>
</dbReference>
<protein>
    <submittedName>
        <fullName evidence="7">Related to glutamate carboxypeptidase II</fullName>
    </submittedName>
</protein>
<evidence type="ECO:0000313" key="8">
    <source>
        <dbReference type="Proteomes" id="UP000007148"/>
    </source>
</evidence>
<dbReference type="CDD" id="cd02121">
    <property type="entry name" value="PA_GCPII_like"/>
    <property type="match status" value="1"/>
</dbReference>
<dbReference type="Pfam" id="PF02225">
    <property type="entry name" value="PA"/>
    <property type="match status" value="1"/>
</dbReference>
<dbReference type="InParanoid" id="G4TBV1"/>
<dbReference type="Pfam" id="PF04253">
    <property type="entry name" value="TFR_dimer"/>
    <property type="match status" value="1"/>
</dbReference>
<dbReference type="Gene3D" id="1.20.930.40">
    <property type="entry name" value="Transferrin receptor-like, dimerisation domain"/>
    <property type="match status" value="1"/>
</dbReference>
<reference evidence="7 8" key="1">
    <citation type="journal article" date="2011" name="PLoS Pathog.">
        <title>Endophytic Life Strategies Decoded by Genome and Transcriptome Analyses of the Mutualistic Root Symbiont Piriformospora indica.</title>
        <authorList>
            <person name="Zuccaro A."/>
            <person name="Lahrmann U."/>
            <person name="Guldener U."/>
            <person name="Langen G."/>
            <person name="Pfiffi S."/>
            <person name="Biedenkopf D."/>
            <person name="Wong P."/>
            <person name="Samans B."/>
            <person name="Grimm C."/>
            <person name="Basiewicz M."/>
            <person name="Murat C."/>
            <person name="Martin F."/>
            <person name="Kogel K.H."/>
        </authorList>
    </citation>
    <scope>NUCLEOTIDE SEQUENCE [LARGE SCALE GENOMIC DNA]</scope>
    <source>
        <strain evidence="7 8">DSM 11827</strain>
    </source>
</reference>
<dbReference type="SUPFAM" id="SSF53187">
    <property type="entry name" value="Zn-dependent exopeptidases"/>
    <property type="match status" value="1"/>
</dbReference>
<comment type="caution">
    <text evidence="7">The sequence shown here is derived from an EMBL/GenBank/DDBJ whole genome shotgun (WGS) entry which is preliminary data.</text>
</comment>
<evidence type="ECO:0000256" key="1">
    <source>
        <dbReference type="ARBA" id="ARBA00005634"/>
    </source>
</evidence>
<feature type="domain" description="PA" evidence="4">
    <location>
        <begin position="250"/>
        <end position="321"/>
    </location>
</feature>
<keyword evidence="7" id="KW-0645">Protease</keyword>
<dbReference type="STRING" id="1109443.G4TBV1"/>
<dbReference type="eggNOG" id="KOG2195">
    <property type="taxonomic scope" value="Eukaryota"/>
</dbReference>
<dbReference type="HOGENOM" id="CLU_005688_2_2_1"/>
<accession>G4TBV1</accession>
<dbReference type="InterPro" id="IPR007365">
    <property type="entry name" value="TFR-like_dimer_dom"/>
</dbReference>
<dbReference type="InterPro" id="IPR003137">
    <property type="entry name" value="PA_domain"/>
</dbReference>
<sequence length="895" mass="99334">MIIIPPDNKSQDTVVPRREEEPPESLPGPPPAGPSRKPINHVRKRRLRLVACAAILLSLAFIIHTTRRANRPHLFRPRKKLFAFDKPREPEALFNPKKLLEVEKTFLAVPNNDSAIEASRKFAGKPHLAGSEQDIETAYMMLDVFQTQLGIAKPEDPPVFDAGSRQSQRAIRGTTTVPRRISQPIAWIDTYYPVLNTGVEQRLEILDKDGSATWSADLWEDGDSADPDAAGYRNAVPPWHGLSKDGEAIGPVVYVKYGRKEDFDSLVASGVNLHGTIALVRYGGVFRGLKVKAAQEAGCIGVLIYSDPHDDGSVTESNGYQHWPHGPARNPTSVQRGSVQFLSSYPGDPTTPGYPAYKNATRMEATSIPSIPSLPISWNNAQKLFAEIGTSTTSVKKIRLLNKVDDRVIPIYNTMAVIPGIVPEQAVVVGNHRDAWVMGAADPTSGTVSLHELVRGLGALLRTGWRPFRTIILASWDAEEYGLVGSTEWGEDFADWIQAHVVAYLNLDVSVSGSRYNLKGSPSLAHLIMDAAMSVPHPKNPNLTLWDARLERGPFTGPAFANDPISELVQERMEAETSVEQDDIPVNALGSGSDYTVMLQRLGIASTDMGFGSTLSDAVYHYHSIYDTQTFQETYVDATFDKHVAVAQHLGLMMLRLSESPILPINTTHYSLELFKYLQDVNNSASKNGISLDTSHLKSALDKLLEKSLRLDNVRDGLLENLNRAHADREQFVNAMVHEVKTWVHRKLGFKRKHLHKDELKHLEQFFEMQAYVLAPEHAPAVTLYEPPMNITDLVPHPLPDGLANELAESMMRIRETNIRLGRFEQGFLSESGIKDREWYRHLGVAPGKWKGYGATRFPALSEAIEIDKNATLASQEVVRLVEVVETLIDTLTLS</sequence>
<evidence type="ECO:0000259" key="4">
    <source>
        <dbReference type="Pfam" id="PF02225"/>
    </source>
</evidence>
<evidence type="ECO:0000256" key="3">
    <source>
        <dbReference type="SAM" id="Phobius"/>
    </source>
</evidence>
<dbReference type="CDD" id="cd08022">
    <property type="entry name" value="M28_PSMA_like"/>
    <property type="match status" value="1"/>
</dbReference>
<dbReference type="Gene3D" id="3.40.630.10">
    <property type="entry name" value="Zn peptidases"/>
    <property type="match status" value="1"/>
</dbReference>
<keyword evidence="3" id="KW-0472">Membrane</keyword>
<organism evidence="7 8">
    <name type="scientific">Serendipita indica (strain DSM 11827)</name>
    <name type="common">Root endophyte fungus</name>
    <name type="synonym">Piriformospora indica</name>
    <dbReference type="NCBI Taxonomy" id="1109443"/>
    <lineage>
        <taxon>Eukaryota</taxon>
        <taxon>Fungi</taxon>
        <taxon>Dikarya</taxon>
        <taxon>Basidiomycota</taxon>
        <taxon>Agaricomycotina</taxon>
        <taxon>Agaricomycetes</taxon>
        <taxon>Sebacinales</taxon>
        <taxon>Serendipitaceae</taxon>
        <taxon>Serendipita</taxon>
    </lineage>
</organism>
<keyword evidence="3" id="KW-1133">Transmembrane helix</keyword>
<dbReference type="OMA" id="HMAGTPG"/>
<keyword evidence="7" id="KW-0378">Hydrolase</keyword>